<keyword evidence="2" id="KW-1185">Reference proteome</keyword>
<dbReference type="Proteomes" id="UP001497482">
    <property type="component" value="Chromosome 8"/>
</dbReference>
<accession>A0AAV2MKN3</accession>
<sequence length="219" mass="24405">MDGPNYILFKGTKRLTLKEDDMIAEKIARIFQVYAPSLYITDDDNVAIFPGTSGHFSCFDLRPRGHYEVHGDDIALPVAEQVPQSGTRFQFQRSSATVTAALGSPGQACSTPLRASMNTSFQRTVFIAELNQGKLRPARMVVVRLLEFEATITGILAKIHDALQCEDPFVLTDAQGNEIVDSEGTRGSKYWRQNAKKFFAVPEQVFHQFQQGTKGKKQT</sequence>
<reference evidence="1 2" key="1">
    <citation type="submission" date="2024-04" db="EMBL/GenBank/DDBJ databases">
        <authorList>
            <person name="Waldvogel A.-M."/>
            <person name="Schoenle A."/>
        </authorList>
    </citation>
    <scope>NUCLEOTIDE SEQUENCE [LARGE SCALE GENOMIC DNA]</scope>
</reference>
<name>A0AAV2MKN3_KNICA</name>
<gene>
    <name evidence="1" type="ORF">KC01_LOCUS40021</name>
</gene>
<dbReference type="EMBL" id="OZ035830">
    <property type="protein sequence ID" value="CAL1613892.1"/>
    <property type="molecule type" value="Genomic_DNA"/>
</dbReference>
<dbReference type="AlphaFoldDB" id="A0AAV2MKN3"/>
<evidence type="ECO:0000313" key="2">
    <source>
        <dbReference type="Proteomes" id="UP001497482"/>
    </source>
</evidence>
<evidence type="ECO:0000313" key="1">
    <source>
        <dbReference type="EMBL" id="CAL1613892.1"/>
    </source>
</evidence>
<proteinExistence type="predicted"/>
<organism evidence="1 2">
    <name type="scientific">Knipowitschia caucasica</name>
    <name type="common">Caucasian dwarf goby</name>
    <name type="synonym">Pomatoschistus caucasicus</name>
    <dbReference type="NCBI Taxonomy" id="637954"/>
    <lineage>
        <taxon>Eukaryota</taxon>
        <taxon>Metazoa</taxon>
        <taxon>Chordata</taxon>
        <taxon>Craniata</taxon>
        <taxon>Vertebrata</taxon>
        <taxon>Euteleostomi</taxon>
        <taxon>Actinopterygii</taxon>
        <taxon>Neopterygii</taxon>
        <taxon>Teleostei</taxon>
        <taxon>Neoteleostei</taxon>
        <taxon>Acanthomorphata</taxon>
        <taxon>Gobiaria</taxon>
        <taxon>Gobiiformes</taxon>
        <taxon>Gobioidei</taxon>
        <taxon>Gobiidae</taxon>
        <taxon>Gobiinae</taxon>
        <taxon>Knipowitschia</taxon>
    </lineage>
</organism>
<protein>
    <submittedName>
        <fullName evidence="1">Uncharacterized protein</fullName>
    </submittedName>
</protein>